<comment type="function">
    <text evidence="5">Guanine nucleotide-binding proteins (G proteins) are involved as a modulator or transducer in various transmembrane signaling systems. The beta and gamma chains are required for the GTPase activity, for replacement of GDP by GTP, and for G protein-effector interaction.</text>
</comment>
<dbReference type="CDD" id="cd00068">
    <property type="entry name" value="GGL"/>
    <property type="match status" value="1"/>
</dbReference>
<dbReference type="GO" id="GO:0031681">
    <property type="term" value="F:G-protein beta-subunit binding"/>
    <property type="evidence" value="ECO:0007669"/>
    <property type="project" value="InterPro"/>
</dbReference>
<keyword evidence="3 5" id="KW-0472">Membrane</keyword>
<dbReference type="STRING" id="84645.A0A498M1V6"/>
<evidence type="ECO:0000256" key="3">
    <source>
        <dbReference type="ARBA" id="ARBA00023136"/>
    </source>
</evidence>
<dbReference type="SMART" id="SM01224">
    <property type="entry name" value="G_gamma"/>
    <property type="match status" value="1"/>
</dbReference>
<keyword evidence="4 5" id="KW-0807">Transducer</keyword>
<evidence type="ECO:0000313" key="8">
    <source>
        <dbReference type="Proteomes" id="UP000290572"/>
    </source>
</evidence>
<comment type="subcellular location">
    <subcellularLocation>
        <location evidence="5">Cell membrane</location>
        <topology evidence="5">Lipid-anchor</topology>
        <orientation evidence="5">Cytoplasmic side</orientation>
    </subcellularLocation>
</comment>
<comment type="subunit">
    <text evidence="5">G proteins are composed of 3 units; alpha, beta and gamma.</text>
</comment>
<organism evidence="7 8">
    <name type="scientific">Labeo rohita</name>
    <name type="common">Indian major carp</name>
    <name type="synonym">Cyprinus rohita</name>
    <dbReference type="NCBI Taxonomy" id="84645"/>
    <lineage>
        <taxon>Eukaryota</taxon>
        <taxon>Metazoa</taxon>
        <taxon>Chordata</taxon>
        <taxon>Craniata</taxon>
        <taxon>Vertebrata</taxon>
        <taxon>Euteleostomi</taxon>
        <taxon>Actinopterygii</taxon>
        <taxon>Neopterygii</taxon>
        <taxon>Teleostei</taxon>
        <taxon>Ostariophysi</taxon>
        <taxon>Cypriniformes</taxon>
        <taxon>Cyprinidae</taxon>
        <taxon>Labeoninae</taxon>
        <taxon>Labeonini</taxon>
        <taxon>Labeo</taxon>
    </lineage>
</organism>
<keyword evidence="5" id="KW-0449">Lipoprotein</keyword>
<dbReference type="Proteomes" id="UP000290572">
    <property type="component" value="Unassembled WGS sequence"/>
</dbReference>
<feature type="domain" description="G protein gamma" evidence="6">
    <location>
        <begin position="141"/>
        <end position="181"/>
    </location>
</feature>
<keyword evidence="2 5" id="KW-1003">Cell membrane</keyword>
<dbReference type="PANTHER" id="PTHR13809">
    <property type="entry name" value="GUANINE NUCLEOTIDE-BINDING PROTEIN GAMMA SUBUNIT"/>
    <property type="match status" value="1"/>
</dbReference>
<comment type="caution">
    <text evidence="7">The sequence shown here is derived from an EMBL/GenBank/DDBJ whole genome shotgun (WGS) entry which is preliminary data.</text>
</comment>
<dbReference type="GO" id="GO:0005834">
    <property type="term" value="C:heterotrimeric G-protein complex"/>
    <property type="evidence" value="ECO:0007669"/>
    <property type="project" value="InterPro"/>
</dbReference>
<evidence type="ECO:0000256" key="4">
    <source>
        <dbReference type="ARBA" id="ARBA00023224"/>
    </source>
</evidence>
<evidence type="ECO:0000256" key="5">
    <source>
        <dbReference type="RuleBase" id="RU004973"/>
    </source>
</evidence>
<dbReference type="InterPro" id="IPR036284">
    <property type="entry name" value="GGL_sf"/>
</dbReference>
<evidence type="ECO:0000259" key="6">
    <source>
        <dbReference type="PROSITE" id="PS50058"/>
    </source>
</evidence>
<dbReference type="Pfam" id="PF00631">
    <property type="entry name" value="G-gamma"/>
    <property type="match status" value="1"/>
</dbReference>
<evidence type="ECO:0000256" key="1">
    <source>
        <dbReference type="ARBA" id="ARBA00007431"/>
    </source>
</evidence>
<dbReference type="EMBL" id="QBIY01012975">
    <property type="protein sequence ID" value="RXN13512.1"/>
    <property type="molecule type" value="Genomic_DNA"/>
</dbReference>
<dbReference type="SMART" id="SM00224">
    <property type="entry name" value="GGL"/>
    <property type="match status" value="1"/>
</dbReference>
<dbReference type="PRINTS" id="PR00321">
    <property type="entry name" value="GPROTEING"/>
</dbReference>
<evidence type="ECO:0000256" key="2">
    <source>
        <dbReference type="ARBA" id="ARBA00022475"/>
    </source>
</evidence>
<comment type="similarity">
    <text evidence="1 5">Belongs to the G protein gamma family.</text>
</comment>
<dbReference type="SUPFAM" id="SSF48670">
    <property type="entry name" value="Transducin (heterotrimeric G protein), gamma chain"/>
    <property type="match status" value="1"/>
</dbReference>
<dbReference type="InterPro" id="IPR015898">
    <property type="entry name" value="G-protein_gamma-like_dom"/>
</dbReference>
<dbReference type="AlphaFoldDB" id="A0A498M1V6"/>
<dbReference type="Gene3D" id="4.10.260.10">
    <property type="entry name" value="Transducin (heterotrimeric G protein), gamma chain"/>
    <property type="match status" value="1"/>
</dbReference>
<keyword evidence="8" id="KW-1185">Reference proteome</keyword>
<reference evidence="7 8" key="1">
    <citation type="submission" date="2018-03" db="EMBL/GenBank/DDBJ databases">
        <title>Draft genome sequence of Rohu Carp (Labeo rohita).</title>
        <authorList>
            <person name="Das P."/>
            <person name="Kushwaha B."/>
            <person name="Joshi C.G."/>
            <person name="Kumar D."/>
            <person name="Nagpure N.S."/>
            <person name="Sahoo L."/>
            <person name="Das S.P."/>
            <person name="Bit A."/>
            <person name="Patnaik S."/>
            <person name="Meher P.K."/>
            <person name="Jayasankar P."/>
            <person name="Koringa P.G."/>
            <person name="Patel N.V."/>
            <person name="Hinsu A.T."/>
            <person name="Kumar R."/>
            <person name="Pandey M."/>
            <person name="Agarwal S."/>
            <person name="Srivastava S."/>
            <person name="Singh M."/>
            <person name="Iquebal M.A."/>
            <person name="Jaiswal S."/>
            <person name="Angadi U.B."/>
            <person name="Kumar N."/>
            <person name="Raza M."/>
            <person name="Shah T.M."/>
            <person name="Rai A."/>
            <person name="Jena J.K."/>
        </authorList>
    </citation>
    <scope>NUCLEOTIDE SEQUENCE [LARGE SCALE GENOMIC DNA]</scope>
    <source>
        <strain evidence="7">DASCIFA01</strain>
        <tissue evidence="7">Testis</tissue>
    </source>
</reference>
<sequence length="181" mass="19934">MAGAAWSWLRSSSQQAVPEREGGTGPSAEVWVAQWAAQSAAILLCAPSCNYSRDIKMSCPAQFSAPRVSSLLSGQLDWPASCVHSPFKPAVNLLDDSKERREWVNETDVGSWKARWVLVLAVNHIVILTLYPHMNLCFTGVSKASADLMHYCSEHAKYDPLLMGIPTSENPFKDKKPCTIL</sequence>
<accession>A0A498M1V6</accession>
<dbReference type="PROSITE" id="PS50058">
    <property type="entry name" value="G_PROTEIN_GAMMA"/>
    <property type="match status" value="1"/>
</dbReference>
<name>A0A498M1V6_LABRO</name>
<dbReference type="InterPro" id="IPR001770">
    <property type="entry name" value="G-protein_gamma"/>
</dbReference>
<gene>
    <name evidence="7" type="ORF">ROHU_009637</name>
</gene>
<protein>
    <recommendedName>
        <fullName evidence="5">Guanine nucleotide-binding protein subunit gamma</fullName>
    </recommendedName>
</protein>
<evidence type="ECO:0000313" key="7">
    <source>
        <dbReference type="EMBL" id="RXN13512.1"/>
    </source>
</evidence>
<dbReference type="GO" id="GO:0007186">
    <property type="term" value="P:G protein-coupled receptor signaling pathway"/>
    <property type="evidence" value="ECO:0007669"/>
    <property type="project" value="InterPro"/>
</dbReference>
<proteinExistence type="inferred from homology"/>